<accession>A0ABW5DTG9</accession>
<gene>
    <name evidence="1" type="ORF">ACFSM5_15045</name>
</gene>
<evidence type="ECO:0000313" key="2">
    <source>
        <dbReference type="Proteomes" id="UP001597295"/>
    </source>
</evidence>
<sequence>MSERPLLILIAGPYRTGTGDDPKLLAANVRAQAEASVVLFRRGHIPLSGEIICPPIVEAAGSTKVGDAIFDEIFHPYAVRLIERCDAVLRFGGPSVGAEEMLRLARHHGIRIFSHIDDVPDISTQEAAR</sequence>
<evidence type="ECO:0000313" key="1">
    <source>
        <dbReference type="EMBL" id="MFD2264217.1"/>
    </source>
</evidence>
<evidence type="ECO:0008006" key="3">
    <source>
        <dbReference type="Google" id="ProtNLM"/>
    </source>
</evidence>
<keyword evidence="2" id="KW-1185">Reference proteome</keyword>
<comment type="caution">
    <text evidence="1">The sequence shown here is derived from an EMBL/GenBank/DDBJ whole genome shotgun (WGS) entry which is preliminary data.</text>
</comment>
<name>A0ABW5DTG9_9PROT</name>
<reference evidence="2" key="1">
    <citation type="journal article" date="2019" name="Int. J. Syst. Evol. Microbiol.">
        <title>The Global Catalogue of Microorganisms (GCM) 10K type strain sequencing project: providing services to taxonomists for standard genome sequencing and annotation.</title>
        <authorList>
            <consortium name="The Broad Institute Genomics Platform"/>
            <consortium name="The Broad Institute Genome Sequencing Center for Infectious Disease"/>
            <person name="Wu L."/>
            <person name="Ma J."/>
        </authorList>
    </citation>
    <scope>NUCLEOTIDE SEQUENCE [LARGE SCALE GENOMIC DNA]</scope>
    <source>
        <strain evidence="2">CGMCC 1.19062</strain>
    </source>
</reference>
<proteinExistence type="predicted"/>
<dbReference type="Gene3D" id="3.40.50.10400">
    <property type="entry name" value="Hypothetical protein PA1492"/>
    <property type="match status" value="1"/>
</dbReference>
<dbReference type="EMBL" id="JBHUIP010000012">
    <property type="protein sequence ID" value="MFD2264217.1"/>
    <property type="molecule type" value="Genomic_DNA"/>
</dbReference>
<organism evidence="1 2">
    <name type="scientific">Lacibacterium aquatile</name>
    <dbReference type="NCBI Taxonomy" id="1168082"/>
    <lineage>
        <taxon>Bacteria</taxon>
        <taxon>Pseudomonadati</taxon>
        <taxon>Pseudomonadota</taxon>
        <taxon>Alphaproteobacteria</taxon>
        <taxon>Rhodospirillales</taxon>
        <taxon>Rhodospirillaceae</taxon>
    </lineage>
</organism>
<dbReference type="Proteomes" id="UP001597295">
    <property type="component" value="Unassembled WGS sequence"/>
</dbReference>
<protein>
    <recommendedName>
        <fullName evidence="3">DUF4406 domain-containing protein</fullName>
    </recommendedName>
</protein>
<dbReference type="RefSeq" id="WP_379877270.1">
    <property type="nucleotide sequence ID" value="NZ_JBHUIP010000012.1"/>
</dbReference>